<evidence type="ECO:0000313" key="1">
    <source>
        <dbReference type="EMBL" id="GME99051.1"/>
    </source>
</evidence>
<protein>
    <submittedName>
        <fullName evidence="1">Unnamed protein product</fullName>
    </submittedName>
</protein>
<comment type="caution">
    <text evidence="1">The sequence shown here is derived from an EMBL/GenBank/DDBJ whole genome shotgun (WGS) entry which is preliminary data.</text>
</comment>
<name>A0ACB5U0A5_CANBO</name>
<evidence type="ECO:0000313" key="2">
    <source>
        <dbReference type="Proteomes" id="UP001165101"/>
    </source>
</evidence>
<organism evidence="1 2">
    <name type="scientific">Candida boidinii</name>
    <name type="common">Yeast</name>
    <dbReference type="NCBI Taxonomy" id="5477"/>
    <lineage>
        <taxon>Eukaryota</taxon>
        <taxon>Fungi</taxon>
        <taxon>Dikarya</taxon>
        <taxon>Ascomycota</taxon>
        <taxon>Saccharomycotina</taxon>
        <taxon>Pichiomycetes</taxon>
        <taxon>Pichiales</taxon>
        <taxon>Pichiaceae</taxon>
        <taxon>Ogataea</taxon>
        <taxon>Ogataea/Candida clade</taxon>
    </lineage>
</organism>
<sequence length="579" mass="67127">MTDLNRSAIKKAMQLKHWKEIRANGDTNSFKRRLKFDTYENESDNDNDDNEDDEEEDDEDGELAMADRIIAESKKDGFGELQVELSDEYSSGEEDNDDNEDSDNEDNDNITKTINEEVDNETPIIKNVFAKIPQQEIAKKPVKLLSNPKILKSQDKLLISKTDERSVFYDGFEGYFEQHKAKSKKYSGSTMAKAPEIDYNTLYRNNRLFNLIALSERKSLINYYKNQYTQWLFELTQNFNLLFYGIGSKRKFLIDFIQNYVFTFKNLKKINTIVVNGYNPDTNPKNVFKIIWKYLIGNRPAMPSQPHEMISLLKKKLQQKKKIKINNKKTSNKKKNLNNNNDTDEFENSNRFDIPELIILFHNIDGQSFRNSRIQSILSQIASLNEVWLISSIDNVNTPLLWNVSTLSDFKFCFHDITNYENYNSEISFKDPLGIGKSNKFVGSSGAKYVLSSLTNNARSLYRNLLYKQIECIDEWILEKPNGIGENSSNNNKKTNGGESEINRNSMVGSIKLSFNLKDFYNSCLEEFIISNEISFRNVLGEFSEHKMCTISRDHTGTEMIFIPFSIDEMEKLLEDELS</sequence>
<gene>
    <name evidence="1" type="ORF">Cboi01_000517300</name>
</gene>
<accession>A0ACB5U0A5</accession>
<proteinExistence type="predicted"/>
<dbReference type="Proteomes" id="UP001165101">
    <property type="component" value="Unassembled WGS sequence"/>
</dbReference>
<dbReference type="EMBL" id="BSXV01003807">
    <property type="protein sequence ID" value="GME99051.1"/>
    <property type="molecule type" value="Genomic_DNA"/>
</dbReference>
<keyword evidence="2" id="KW-1185">Reference proteome</keyword>
<reference evidence="1" key="1">
    <citation type="submission" date="2023-04" db="EMBL/GenBank/DDBJ databases">
        <title>Candida boidinii NBRC 1967.</title>
        <authorList>
            <person name="Ichikawa N."/>
            <person name="Sato H."/>
            <person name="Tonouchi N."/>
        </authorList>
    </citation>
    <scope>NUCLEOTIDE SEQUENCE</scope>
    <source>
        <strain evidence="1">NBRC 1967</strain>
    </source>
</reference>